<dbReference type="InterPro" id="IPR008928">
    <property type="entry name" value="6-hairpin_glycosidase_sf"/>
</dbReference>
<reference evidence="1" key="1">
    <citation type="submission" date="2019-08" db="EMBL/GenBank/DDBJ databases">
        <authorList>
            <person name="Kucharzyk K."/>
            <person name="Murdoch R.W."/>
            <person name="Higgins S."/>
            <person name="Loffler F."/>
        </authorList>
    </citation>
    <scope>NUCLEOTIDE SEQUENCE</scope>
</reference>
<dbReference type="Gene3D" id="1.50.10.10">
    <property type="match status" value="1"/>
</dbReference>
<evidence type="ECO:0000313" key="1">
    <source>
        <dbReference type="EMBL" id="MPN45716.1"/>
    </source>
</evidence>
<name>A0A645I4C5_9ZZZZ</name>
<dbReference type="AlphaFoldDB" id="A0A645I4C5"/>
<dbReference type="EMBL" id="VSSQ01105813">
    <property type="protein sequence ID" value="MPN45716.1"/>
    <property type="molecule type" value="Genomic_DNA"/>
</dbReference>
<comment type="caution">
    <text evidence="1">The sequence shown here is derived from an EMBL/GenBank/DDBJ whole genome shotgun (WGS) entry which is preliminary data.</text>
</comment>
<organism evidence="1">
    <name type="scientific">bioreactor metagenome</name>
    <dbReference type="NCBI Taxonomy" id="1076179"/>
    <lineage>
        <taxon>unclassified sequences</taxon>
        <taxon>metagenomes</taxon>
        <taxon>ecological metagenomes</taxon>
    </lineage>
</organism>
<accession>A0A645I4C5</accession>
<dbReference type="InterPro" id="IPR012341">
    <property type="entry name" value="6hp_glycosidase-like_sf"/>
</dbReference>
<proteinExistence type="predicted"/>
<gene>
    <name evidence="1" type="ORF">SDC9_193286</name>
</gene>
<dbReference type="GO" id="GO:0005975">
    <property type="term" value="P:carbohydrate metabolic process"/>
    <property type="evidence" value="ECO:0007669"/>
    <property type="project" value="InterPro"/>
</dbReference>
<protein>
    <submittedName>
        <fullName evidence="1">Uncharacterized protein</fullName>
    </submittedName>
</protein>
<sequence>MLDHFPEGADSGLWQAAVRRHAGLLTALYETASFEYIPLLRRLAAETGTHPPWRGDSGGDAWIVETSAAGLAMSHALFLLRSARWLAEPDAARKTAQRCIDFIFGCNPSEASFVTGAGYGHRPLPVYGQFFPSTPQIPGGVVHVLDGEYDLPAGGMLLWALAELPGSPITA</sequence>
<dbReference type="SUPFAM" id="SSF48208">
    <property type="entry name" value="Six-hairpin glycosidases"/>
    <property type="match status" value="1"/>
</dbReference>